<dbReference type="PROSITE" id="PS50977">
    <property type="entry name" value="HTH_TETR_2"/>
    <property type="match status" value="1"/>
</dbReference>
<dbReference type="Pfam" id="PF00440">
    <property type="entry name" value="TetR_N"/>
    <property type="match status" value="1"/>
</dbReference>
<dbReference type="EMBL" id="SODV01000002">
    <property type="protein sequence ID" value="TDW96147.1"/>
    <property type="molecule type" value="Genomic_DNA"/>
</dbReference>
<dbReference type="SUPFAM" id="SSF46689">
    <property type="entry name" value="Homeodomain-like"/>
    <property type="match status" value="1"/>
</dbReference>
<dbReference type="AlphaFoldDB" id="A0A4R8DFE4"/>
<evidence type="ECO:0000256" key="2">
    <source>
        <dbReference type="ARBA" id="ARBA00023125"/>
    </source>
</evidence>
<proteinExistence type="predicted"/>
<gene>
    <name evidence="6" type="ORF">EDB95_3970</name>
</gene>
<evidence type="ECO:0000313" key="6">
    <source>
        <dbReference type="EMBL" id="TDW96147.1"/>
    </source>
</evidence>
<comment type="caution">
    <text evidence="6">The sequence shown here is derived from an EMBL/GenBank/DDBJ whole genome shotgun (WGS) entry which is preliminary data.</text>
</comment>
<evidence type="ECO:0000259" key="5">
    <source>
        <dbReference type="PROSITE" id="PS50977"/>
    </source>
</evidence>
<dbReference type="Proteomes" id="UP000294498">
    <property type="component" value="Unassembled WGS sequence"/>
</dbReference>
<feature type="domain" description="HTH tetR-type" evidence="5">
    <location>
        <begin position="5"/>
        <end position="65"/>
    </location>
</feature>
<organism evidence="6 7">
    <name type="scientific">Dinghuibacter silviterrae</name>
    <dbReference type="NCBI Taxonomy" id="1539049"/>
    <lineage>
        <taxon>Bacteria</taxon>
        <taxon>Pseudomonadati</taxon>
        <taxon>Bacteroidota</taxon>
        <taxon>Chitinophagia</taxon>
        <taxon>Chitinophagales</taxon>
        <taxon>Chitinophagaceae</taxon>
        <taxon>Dinghuibacter</taxon>
    </lineage>
</organism>
<keyword evidence="7" id="KW-1185">Reference proteome</keyword>
<keyword evidence="3" id="KW-0804">Transcription</keyword>
<evidence type="ECO:0000256" key="3">
    <source>
        <dbReference type="ARBA" id="ARBA00023163"/>
    </source>
</evidence>
<evidence type="ECO:0000256" key="1">
    <source>
        <dbReference type="ARBA" id="ARBA00023015"/>
    </source>
</evidence>
<sequence length="194" mass="22115">MKKAEQTRQFIIEKTAPIFNMKGYAGTSLSDMTEATGLTKGSIYGNFEDKDAVALAAFDYNARKVQEVMRREMDKHDTIREKLLVYIHVYENFEKFPFPQGGCPLLNTTVDADDTHPELKTRVAGVVQGMKDRLTGLIEEGKRRGEFRQDLHAEQAALTLIATIEGFVMLSRLKSRVHDLKLVTRSIEEMIRKF</sequence>
<dbReference type="PANTHER" id="PTHR47506">
    <property type="entry name" value="TRANSCRIPTIONAL REGULATORY PROTEIN"/>
    <property type="match status" value="1"/>
</dbReference>
<reference evidence="6 7" key="1">
    <citation type="submission" date="2019-03" db="EMBL/GenBank/DDBJ databases">
        <title>Genomic Encyclopedia of Type Strains, Phase IV (KMG-IV): sequencing the most valuable type-strain genomes for metagenomic binning, comparative biology and taxonomic classification.</title>
        <authorList>
            <person name="Goeker M."/>
        </authorList>
    </citation>
    <scope>NUCLEOTIDE SEQUENCE [LARGE SCALE GENOMIC DNA]</scope>
    <source>
        <strain evidence="6 7">DSM 100059</strain>
    </source>
</reference>
<dbReference type="InterPro" id="IPR001647">
    <property type="entry name" value="HTH_TetR"/>
</dbReference>
<evidence type="ECO:0000313" key="7">
    <source>
        <dbReference type="Proteomes" id="UP000294498"/>
    </source>
</evidence>
<feature type="DNA-binding region" description="H-T-H motif" evidence="4">
    <location>
        <begin position="28"/>
        <end position="47"/>
    </location>
</feature>
<name>A0A4R8DFE4_9BACT</name>
<dbReference type="OrthoDB" id="9798857at2"/>
<dbReference type="Gene3D" id="1.10.357.10">
    <property type="entry name" value="Tetracycline Repressor, domain 2"/>
    <property type="match status" value="1"/>
</dbReference>
<accession>A0A4R8DFE4</accession>
<protein>
    <submittedName>
        <fullName evidence="6">TetR family transcriptional regulator</fullName>
    </submittedName>
</protein>
<dbReference type="SUPFAM" id="SSF48498">
    <property type="entry name" value="Tetracyclin repressor-like, C-terminal domain"/>
    <property type="match status" value="1"/>
</dbReference>
<dbReference type="Pfam" id="PF16925">
    <property type="entry name" value="TetR_C_13"/>
    <property type="match status" value="1"/>
</dbReference>
<dbReference type="RefSeq" id="WP_133996153.1">
    <property type="nucleotide sequence ID" value="NZ_SODV01000002.1"/>
</dbReference>
<dbReference type="PANTHER" id="PTHR47506:SF3">
    <property type="entry name" value="HTH-TYPE TRANSCRIPTIONAL REGULATOR LMRA"/>
    <property type="match status" value="1"/>
</dbReference>
<dbReference type="GO" id="GO:0003677">
    <property type="term" value="F:DNA binding"/>
    <property type="evidence" value="ECO:0007669"/>
    <property type="project" value="UniProtKB-UniRule"/>
</dbReference>
<dbReference type="InterPro" id="IPR036271">
    <property type="entry name" value="Tet_transcr_reg_TetR-rel_C_sf"/>
</dbReference>
<keyword evidence="1" id="KW-0805">Transcription regulation</keyword>
<dbReference type="InterPro" id="IPR011075">
    <property type="entry name" value="TetR_C"/>
</dbReference>
<dbReference type="InterPro" id="IPR009057">
    <property type="entry name" value="Homeodomain-like_sf"/>
</dbReference>
<keyword evidence="2 4" id="KW-0238">DNA-binding</keyword>
<evidence type="ECO:0000256" key="4">
    <source>
        <dbReference type="PROSITE-ProRule" id="PRU00335"/>
    </source>
</evidence>